<keyword evidence="1" id="KW-0472">Membrane</keyword>
<gene>
    <name evidence="3" type="ORF">J2S19_002030</name>
</gene>
<feature type="transmembrane region" description="Helical" evidence="1">
    <location>
        <begin position="132"/>
        <end position="150"/>
    </location>
</feature>
<accession>A0ABT9ZEW6</accession>
<evidence type="ECO:0000313" key="4">
    <source>
        <dbReference type="Proteomes" id="UP001234495"/>
    </source>
</evidence>
<evidence type="ECO:0000259" key="2">
    <source>
        <dbReference type="Pfam" id="PF02517"/>
    </source>
</evidence>
<protein>
    <submittedName>
        <fullName evidence="3">Membrane protease YdiL (CAAX protease family)</fullName>
    </submittedName>
</protein>
<keyword evidence="4" id="KW-1185">Reference proteome</keyword>
<dbReference type="GO" id="GO:0008233">
    <property type="term" value="F:peptidase activity"/>
    <property type="evidence" value="ECO:0007669"/>
    <property type="project" value="UniProtKB-KW"/>
</dbReference>
<dbReference type="InterPro" id="IPR003675">
    <property type="entry name" value="Rce1/LyrA-like_dom"/>
</dbReference>
<dbReference type="Pfam" id="PF02517">
    <property type="entry name" value="Rce1-like"/>
    <property type="match status" value="1"/>
</dbReference>
<feature type="transmembrane region" description="Helical" evidence="1">
    <location>
        <begin position="77"/>
        <end position="100"/>
    </location>
</feature>
<keyword evidence="3" id="KW-0378">Hydrolase</keyword>
<dbReference type="RefSeq" id="WP_307340663.1">
    <property type="nucleotide sequence ID" value="NZ_JAUSUD010000007.1"/>
</dbReference>
<sequence length="260" mass="29874">MNNKVNLLLGCLFFIGILFISYSLFWGLSPVLLVFIYFYLKGTNRKLLVVYSAFLIGFTGFQVSATTFAQLVDNKQLIVLANRLCLLFVVISLVSISRFFKEPFQYHKRPKWDAKIFFPFIWRGFHSIDVKYFLLTAILINIIIFIPIIAIQDGEYTNQFFLFAISFAILNATLEEFIWRGYFLSQLKESVNEYYAVIFTSIGFGLQHIAIGIPLIPSLLFTFGGLFFAGVVVRSNSIYPSIFWHILLNLGMVYSGFILS</sequence>
<dbReference type="Proteomes" id="UP001234495">
    <property type="component" value="Unassembled WGS sequence"/>
</dbReference>
<feature type="transmembrane region" description="Helical" evidence="1">
    <location>
        <begin position="47"/>
        <end position="71"/>
    </location>
</feature>
<feature type="transmembrane region" description="Helical" evidence="1">
    <location>
        <begin position="237"/>
        <end position="259"/>
    </location>
</feature>
<keyword evidence="3" id="KW-0645">Protease</keyword>
<reference evidence="3 4" key="1">
    <citation type="submission" date="2023-07" db="EMBL/GenBank/DDBJ databases">
        <title>Genomic Encyclopedia of Type Strains, Phase IV (KMG-IV): sequencing the most valuable type-strain genomes for metagenomic binning, comparative biology and taxonomic classification.</title>
        <authorList>
            <person name="Goeker M."/>
        </authorList>
    </citation>
    <scope>NUCLEOTIDE SEQUENCE [LARGE SCALE GENOMIC DNA]</scope>
    <source>
        <strain evidence="3 4">DSM 29005</strain>
    </source>
</reference>
<keyword evidence="1" id="KW-0812">Transmembrane</keyword>
<dbReference type="GO" id="GO:0006508">
    <property type="term" value="P:proteolysis"/>
    <property type="evidence" value="ECO:0007669"/>
    <property type="project" value="UniProtKB-KW"/>
</dbReference>
<feature type="domain" description="CAAX prenyl protease 2/Lysostaphin resistance protein A-like" evidence="2">
    <location>
        <begin position="159"/>
        <end position="250"/>
    </location>
</feature>
<keyword evidence="1" id="KW-1133">Transmembrane helix</keyword>
<proteinExistence type="predicted"/>
<name>A0ABT9ZEW6_9BACI</name>
<comment type="caution">
    <text evidence="3">The sequence shown here is derived from an EMBL/GenBank/DDBJ whole genome shotgun (WGS) entry which is preliminary data.</text>
</comment>
<evidence type="ECO:0000256" key="1">
    <source>
        <dbReference type="SAM" id="Phobius"/>
    </source>
</evidence>
<feature type="transmembrane region" description="Helical" evidence="1">
    <location>
        <begin position="194"/>
        <end position="217"/>
    </location>
</feature>
<feature type="transmembrane region" description="Helical" evidence="1">
    <location>
        <begin position="156"/>
        <end position="174"/>
    </location>
</feature>
<evidence type="ECO:0000313" key="3">
    <source>
        <dbReference type="EMBL" id="MDQ0230774.1"/>
    </source>
</evidence>
<organism evidence="3 4">
    <name type="scientific">Metabacillus malikii</name>
    <dbReference type="NCBI Taxonomy" id="1504265"/>
    <lineage>
        <taxon>Bacteria</taxon>
        <taxon>Bacillati</taxon>
        <taxon>Bacillota</taxon>
        <taxon>Bacilli</taxon>
        <taxon>Bacillales</taxon>
        <taxon>Bacillaceae</taxon>
        <taxon>Metabacillus</taxon>
    </lineage>
</organism>
<feature type="transmembrane region" description="Helical" evidence="1">
    <location>
        <begin position="12"/>
        <end position="40"/>
    </location>
</feature>
<dbReference type="EMBL" id="JAUSUD010000007">
    <property type="protein sequence ID" value="MDQ0230774.1"/>
    <property type="molecule type" value="Genomic_DNA"/>
</dbReference>